<evidence type="ECO:0000259" key="1">
    <source>
        <dbReference type="Pfam" id="PF13460"/>
    </source>
</evidence>
<dbReference type="PANTHER" id="PTHR48079">
    <property type="entry name" value="PROTEIN YEEZ"/>
    <property type="match status" value="1"/>
</dbReference>
<dbReference type="GO" id="GO:0004029">
    <property type="term" value="F:aldehyde dehydrogenase (NAD+) activity"/>
    <property type="evidence" value="ECO:0007669"/>
    <property type="project" value="TreeGrafter"/>
</dbReference>
<gene>
    <name evidence="2" type="ORF">NBG4_670011</name>
</gene>
<dbReference type="InterPro" id="IPR051783">
    <property type="entry name" value="NAD(P)-dependent_oxidoreduct"/>
</dbReference>
<dbReference type="Pfam" id="PF11066">
    <property type="entry name" value="DUF2867"/>
    <property type="match status" value="1"/>
</dbReference>
<dbReference type="InterPro" id="IPR021295">
    <property type="entry name" value="DUF2867"/>
</dbReference>
<dbReference type="InterPro" id="IPR016040">
    <property type="entry name" value="NAD(P)-bd_dom"/>
</dbReference>
<proteinExistence type="predicted"/>
<sequence>MKILLVGATSYVGRRLEKRLLDEKDVSLRLLVKDARQVGDETVKRTEILEGVLRDNEIIGKAVEGMDVVYYPIRLLGAAWEPEEFSRETVRKFRDICIAAGVKRLVYVGLRVAEHSSAERLGHVIETGNILSEYPEKIQTAWLRVGVPLGSGSVLFELLRNIVGKIPVILTSRWMDAKINYVDTDDVVEYLVRVKDLTVKENLIIDIGSEQMSFTEMLKDASRLMGLKRVFVPFPFATNHLSSMLLMLATPLSFRLSSVLIRALESGDIELSGAAAVNAERYFPAIAPMPFKNILRKAIHELENDLVMSRWVDSLEKISYVSSEEDIAQAVFRDVRRMDFGDLSPDKIFRSIKSIGGREGWFTFDLLWRLRGFLDKLAGGYGTTMGKRAGLDLRVGDMLDVWKVVDLEENRRLVLEAQMKVFGKAWLEFKIADHSLVQIAHHYPSGIIGRLYWYCMVPFHAVIFRDMIRSIIKQAREMP</sequence>
<dbReference type="OrthoDB" id="9774199at2"/>
<organism evidence="2 3">
    <name type="scientific">Candidatus Sulfobium mesophilum</name>
    <dbReference type="NCBI Taxonomy" id="2016548"/>
    <lineage>
        <taxon>Bacteria</taxon>
        <taxon>Pseudomonadati</taxon>
        <taxon>Nitrospirota</taxon>
        <taxon>Nitrospiria</taxon>
        <taxon>Nitrospirales</taxon>
        <taxon>Nitrospiraceae</taxon>
        <taxon>Candidatus Sulfobium</taxon>
    </lineage>
</organism>
<evidence type="ECO:0000313" key="3">
    <source>
        <dbReference type="Proteomes" id="UP000245125"/>
    </source>
</evidence>
<protein>
    <submittedName>
        <fullName evidence="2">Male sterility domain protein</fullName>
    </submittedName>
</protein>
<dbReference type="SUPFAM" id="SSF51735">
    <property type="entry name" value="NAD(P)-binding Rossmann-fold domains"/>
    <property type="match status" value="1"/>
</dbReference>
<dbReference type="Proteomes" id="UP000245125">
    <property type="component" value="Unassembled WGS sequence"/>
</dbReference>
<accession>A0A2U3QJY9</accession>
<reference evidence="3" key="1">
    <citation type="submission" date="2018-03" db="EMBL/GenBank/DDBJ databases">
        <authorList>
            <person name="Zecchin S."/>
        </authorList>
    </citation>
    <scope>NUCLEOTIDE SEQUENCE [LARGE SCALE GENOMIC DNA]</scope>
</reference>
<dbReference type="Gene3D" id="3.40.50.720">
    <property type="entry name" value="NAD(P)-binding Rossmann-like Domain"/>
    <property type="match status" value="1"/>
</dbReference>
<dbReference type="PANTHER" id="PTHR48079:SF6">
    <property type="entry name" value="NAD(P)-BINDING DOMAIN-CONTAINING PROTEIN-RELATED"/>
    <property type="match status" value="1"/>
</dbReference>
<keyword evidence="3" id="KW-1185">Reference proteome</keyword>
<dbReference type="EMBL" id="OUUY01000116">
    <property type="protein sequence ID" value="SPQ01702.1"/>
    <property type="molecule type" value="Genomic_DNA"/>
</dbReference>
<name>A0A2U3QJY9_9BACT</name>
<dbReference type="Pfam" id="PF13460">
    <property type="entry name" value="NAD_binding_10"/>
    <property type="match status" value="1"/>
</dbReference>
<dbReference type="AlphaFoldDB" id="A0A2U3QJY9"/>
<feature type="domain" description="NAD(P)-binding" evidence="1">
    <location>
        <begin position="7"/>
        <end position="124"/>
    </location>
</feature>
<evidence type="ECO:0000313" key="2">
    <source>
        <dbReference type="EMBL" id="SPQ01702.1"/>
    </source>
</evidence>
<dbReference type="InterPro" id="IPR036291">
    <property type="entry name" value="NAD(P)-bd_dom_sf"/>
</dbReference>
<dbReference type="GO" id="GO:0005737">
    <property type="term" value="C:cytoplasm"/>
    <property type="evidence" value="ECO:0007669"/>
    <property type="project" value="TreeGrafter"/>
</dbReference>